<dbReference type="PATRIC" id="fig|1114972.6.peg.2383"/>
<keyword evidence="1" id="KW-0805">Transcription regulation</keyword>
<protein>
    <submittedName>
        <fullName evidence="5">Transcriptional regulator</fullName>
    </submittedName>
</protein>
<dbReference type="OrthoDB" id="9791143at2"/>
<dbReference type="InterPro" id="IPR002577">
    <property type="entry name" value="HTH_HxlR"/>
</dbReference>
<keyword evidence="2" id="KW-0238">DNA-binding</keyword>
<reference evidence="5 6" key="1">
    <citation type="journal article" date="2015" name="Genome Announc.">
        <title>Expanding the biotechnology potential of lactobacilli through comparative genomics of 213 strains and associated genera.</title>
        <authorList>
            <person name="Sun Z."/>
            <person name="Harris H.M."/>
            <person name="McCann A."/>
            <person name="Guo C."/>
            <person name="Argimon S."/>
            <person name="Zhang W."/>
            <person name="Yang X."/>
            <person name="Jeffery I.B."/>
            <person name="Cooney J.C."/>
            <person name="Kagawa T.F."/>
            <person name="Liu W."/>
            <person name="Song Y."/>
            <person name="Salvetti E."/>
            <person name="Wrobel A."/>
            <person name="Rasinkangas P."/>
            <person name="Parkhill J."/>
            <person name="Rea M.C."/>
            <person name="O'Sullivan O."/>
            <person name="Ritari J."/>
            <person name="Douillard F.P."/>
            <person name="Paul Ross R."/>
            <person name="Yang R."/>
            <person name="Briner A.E."/>
            <person name="Felis G.E."/>
            <person name="de Vos W.M."/>
            <person name="Barrangou R."/>
            <person name="Klaenhammer T.R."/>
            <person name="Caufield P.W."/>
            <person name="Cui Y."/>
            <person name="Zhang H."/>
            <person name="O'Toole P.W."/>
        </authorList>
    </citation>
    <scope>NUCLEOTIDE SEQUENCE [LARGE SCALE GENOMIC DNA]</scope>
    <source>
        <strain evidence="5 6">DSM 15814</strain>
    </source>
</reference>
<dbReference type="PANTHER" id="PTHR33204">
    <property type="entry name" value="TRANSCRIPTIONAL REGULATOR, MARR FAMILY"/>
    <property type="match status" value="1"/>
</dbReference>
<proteinExistence type="predicted"/>
<accession>A0A0R1RFN8</accession>
<dbReference type="AlphaFoldDB" id="A0A0R1RFN8"/>
<dbReference type="GO" id="GO:0003677">
    <property type="term" value="F:DNA binding"/>
    <property type="evidence" value="ECO:0007669"/>
    <property type="project" value="UniProtKB-KW"/>
</dbReference>
<dbReference type="InterPro" id="IPR036388">
    <property type="entry name" value="WH-like_DNA-bd_sf"/>
</dbReference>
<organism evidence="5 6">
    <name type="scientific">Furfurilactobacillus rossiae DSM 15814</name>
    <dbReference type="NCBI Taxonomy" id="1114972"/>
    <lineage>
        <taxon>Bacteria</taxon>
        <taxon>Bacillati</taxon>
        <taxon>Bacillota</taxon>
        <taxon>Bacilli</taxon>
        <taxon>Lactobacillales</taxon>
        <taxon>Lactobacillaceae</taxon>
        <taxon>Furfurilactobacillus</taxon>
    </lineage>
</organism>
<dbReference type="CDD" id="cd00090">
    <property type="entry name" value="HTH_ARSR"/>
    <property type="match status" value="1"/>
</dbReference>
<dbReference type="SUPFAM" id="SSF46785">
    <property type="entry name" value="Winged helix' DNA-binding domain"/>
    <property type="match status" value="1"/>
</dbReference>
<dbReference type="eggNOG" id="COG1733">
    <property type="taxonomic scope" value="Bacteria"/>
</dbReference>
<keyword evidence="3" id="KW-0804">Transcription</keyword>
<gene>
    <name evidence="5" type="ORF">FD35_GL002320</name>
</gene>
<dbReference type="PROSITE" id="PS51118">
    <property type="entry name" value="HTH_HXLR"/>
    <property type="match status" value="1"/>
</dbReference>
<name>A0A0R1RFN8_9LACO</name>
<keyword evidence="6" id="KW-1185">Reference proteome</keyword>
<sequence>MTKVYNVGVEATLDVIGGKWKPVILCDLHEGPMRTSELRRAIPNVTQKVLTAQLRDLERDGIVTRKVFNEVPPRVVYGLTEHGQNLSGLLEQICQWGEEDVRRRAANGESVVIRHLGETAPSREELLG</sequence>
<evidence type="ECO:0000259" key="4">
    <source>
        <dbReference type="PROSITE" id="PS51118"/>
    </source>
</evidence>
<feature type="domain" description="HTH hxlR-type" evidence="4">
    <location>
        <begin position="7"/>
        <end position="105"/>
    </location>
</feature>
<evidence type="ECO:0000313" key="6">
    <source>
        <dbReference type="Proteomes" id="UP000051999"/>
    </source>
</evidence>
<dbReference type="Pfam" id="PF01638">
    <property type="entry name" value="HxlR"/>
    <property type="match status" value="1"/>
</dbReference>
<evidence type="ECO:0000256" key="3">
    <source>
        <dbReference type="ARBA" id="ARBA00023163"/>
    </source>
</evidence>
<dbReference type="InterPro" id="IPR036390">
    <property type="entry name" value="WH_DNA-bd_sf"/>
</dbReference>
<dbReference type="PANTHER" id="PTHR33204:SF29">
    <property type="entry name" value="TRANSCRIPTIONAL REGULATOR"/>
    <property type="match status" value="1"/>
</dbReference>
<dbReference type="STRING" id="1114972.FD35_GL002320"/>
<evidence type="ECO:0000256" key="1">
    <source>
        <dbReference type="ARBA" id="ARBA00023015"/>
    </source>
</evidence>
<dbReference type="RefSeq" id="WP_017261285.1">
    <property type="nucleotide sequence ID" value="NZ_AUAW01000008.1"/>
</dbReference>
<dbReference type="EMBL" id="AZFF01000006">
    <property type="protein sequence ID" value="KRL55789.1"/>
    <property type="molecule type" value="Genomic_DNA"/>
</dbReference>
<evidence type="ECO:0000256" key="2">
    <source>
        <dbReference type="ARBA" id="ARBA00023125"/>
    </source>
</evidence>
<evidence type="ECO:0000313" key="5">
    <source>
        <dbReference type="EMBL" id="KRL55789.1"/>
    </source>
</evidence>
<dbReference type="Proteomes" id="UP000051999">
    <property type="component" value="Unassembled WGS sequence"/>
</dbReference>
<dbReference type="InterPro" id="IPR011991">
    <property type="entry name" value="ArsR-like_HTH"/>
</dbReference>
<dbReference type="Gene3D" id="1.10.10.10">
    <property type="entry name" value="Winged helix-like DNA-binding domain superfamily/Winged helix DNA-binding domain"/>
    <property type="match status" value="1"/>
</dbReference>
<comment type="caution">
    <text evidence="5">The sequence shown here is derived from an EMBL/GenBank/DDBJ whole genome shotgun (WGS) entry which is preliminary data.</text>
</comment>